<dbReference type="InterPro" id="IPR018114">
    <property type="entry name" value="TRYPSIN_HIS"/>
</dbReference>
<sequence>EPVAFFLPQDLCVTGKGWEAKGAGLGDVAPEHKEYLESVWGPGQTCLQPWAAAAAVAMAMAMGEVNGSVPEAQIVGGTVASPRQRPWQVSLREQGLHVCEGSLISHQWVLTAAHCISSSVNLQDLTVQLGESVLHTSLRSSVSAATISSVRHPSFNRNSLQGGGVVLVKLAWPVPFSCTIRPIPLASLGSSFPEGTLCWVTGWGDIRQNVALLEPHRLQEVDVHITGLQRCHRFCHSEPITKEMMCAGYFQGQKSFCEGDYGGPLVCQLQDKRWVQGAVVSFSRGCAEPRFPGGPGEEGGPDWLPHPVRAQSPPRTYHAAVPSWASPRTALNPASPAGKRVSAPVLAYPPARHRIGRGSEGTFHSPGNEDGGL</sequence>
<feature type="non-terminal residue" evidence="9">
    <location>
        <position position="1"/>
    </location>
</feature>
<dbReference type="GO" id="GO:0004252">
    <property type="term" value="F:serine-type endopeptidase activity"/>
    <property type="evidence" value="ECO:0007669"/>
    <property type="project" value="InterPro"/>
</dbReference>
<dbReference type="Gene3D" id="2.40.10.10">
    <property type="entry name" value="Trypsin-like serine proteases"/>
    <property type="match status" value="1"/>
</dbReference>
<organism evidence="9 10">
    <name type="scientific">Camelus dromedarius</name>
    <name type="common">Dromedary</name>
    <name type="synonym">Arabian camel</name>
    <dbReference type="NCBI Taxonomy" id="9838"/>
    <lineage>
        <taxon>Eukaryota</taxon>
        <taxon>Metazoa</taxon>
        <taxon>Chordata</taxon>
        <taxon>Craniata</taxon>
        <taxon>Vertebrata</taxon>
        <taxon>Euteleostomi</taxon>
        <taxon>Mammalia</taxon>
        <taxon>Eutheria</taxon>
        <taxon>Laurasiatheria</taxon>
        <taxon>Artiodactyla</taxon>
        <taxon>Tylopoda</taxon>
        <taxon>Camelidae</taxon>
        <taxon>Camelus</taxon>
    </lineage>
</organism>
<dbReference type="InterPro" id="IPR043504">
    <property type="entry name" value="Peptidase_S1_PA_chymotrypsin"/>
</dbReference>
<feature type="domain" description="Peptidase S1" evidence="8">
    <location>
        <begin position="74"/>
        <end position="330"/>
    </location>
</feature>
<evidence type="ECO:0000313" key="10">
    <source>
        <dbReference type="Proteomes" id="UP000299084"/>
    </source>
</evidence>
<dbReference type="Pfam" id="PF00089">
    <property type="entry name" value="Trypsin"/>
    <property type="match status" value="1"/>
</dbReference>
<dbReference type="SMART" id="SM00020">
    <property type="entry name" value="Tryp_SPc"/>
    <property type="match status" value="1"/>
</dbReference>
<dbReference type="PROSITE" id="PS00134">
    <property type="entry name" value="TRYPSIN_HIS"/>
    <property type="match status" value="1"/>
</dbReference>
<proteinExistence type="predicted"/>
<dbReference type="AlphaFoldDB" id="A0A5N4BZF0"/>
<dbReference type="PROSITE" id="PS50240">
    <property type="entry name" value="TRYPSIN_DOM"/>
    <property type="match status" value="1"/>
</dbReference>
<keyword evidence="5" id="KW-1015">Disulfide bond</keyword>
<evidence type="ECO:0000256" key="6">
    <source>
        <dbReference type="ARBA" id="ARBA00023180"/>
    </source>
</evidence>
<keyword evidence="1" id="KW-0645">Protease</keyword>
<keyword evidence="3" id="KW-0378">Hydrolase</keyword>
<dbReference type="SUPFAM" id="SSF50494">
    <property type="entry name" value="Trypsin-like serine proteases"/>
    <property type="match status" value="1"/>
</dbReference>
<reference evidence="9 10" key="1">
    <citation type="journal article" date="2019" name="Mol. Ecol. Resour.">
        <title>Improving Illumina assemblies with Hi-C and long reads: an example with the North African dromedary.</title>
        <authorList>
            <person name="Elbers J.P."/>
            <person name="Rogers M.F."/>
            <person name="Perelman P.L."/>
            <person name="Proskuryakova A.A."/>
            <person name="Serdyukova N.A."/>
            <person name="Johnson W.E."/>
            <person name="Horin P."/>
            <person name="Corander J."/>
            <person name="Murphy D."/>
            <person name="Burger P.A."/>
        </authorList>
    </citation>
    <scope>NUCLEOTIDE SEQUENCE [LARGE SCALE GENOMIC DNA]</scope>
    <source>
        <strain evidence="9">Drom800</strain>
        <tissue evidence="9">Blood</tissue>
    </source>
</reference>
<keyword evidence="4" id="KW-0720">Serine protease</keyword>
<dbReference type="PANTHER" id="PTHR24253:SF144">
    <property type="entry name" value="CHYMOTRYPSIN-LIKE PROTEASE CTRL-1-RELATED"/>
    <property type="match status" value="1"/>
</dbReference>
<accession>A0A5N4BZF0</accession>
<evidence type="ECO:0000256" key="1">
    <source>
        <dbReference type="ARBA" id="ARBA00022670"/>
    </source>
</evidence>
<dbReference type="PANTHER" id="PTHR24253">
    <property type="entry name" value="TRANSMEMBRANE PROTEASE SERINE"/>
    <property type="match status" value="1"/>
</dbReference>
<dbReference type="InterPro" id="IPR009003">
    <property type="entry name" value="Peptidase_S1_PA"/>
</dbReference>
<evidence type="ECO:0000256" key="2">
    <source>
        <dbReference type="ARBA" id="ARBA00022729"/>
    </source>
</evidence>
<name>A0A5N4BZF0_CAMDR</name>
<evidence type="ECO:0000256" key="4">
    <source>
        <dbReference type="ARBA" id="ARBA00022825"/>
    </source>
</evidence>
<keyword evidence="10" id="KW-1185">Reference proteome</keyword>
<keyword evidence="2" id="KW-0732">Signal</keyword>
<evidence type="ECO:0000256" key="3">
    <source>
        <dbReference type="ARBA" id="ARBA00022801"/>
    </source>
</evidence>
<evidence type="ECO:0000256" key="5">
    <source>
        <dbReference type="ARBA" id="ARBA00023157"/>
    </source>
</evidence>
<keyword evidence="6" id="KW-0325">Glycoprotein</keyword>
<dbReference type="CDD" id="cd00190">
    <property type="entry name" value="Tryp_SPc"/>
    <property type="match status" value="1"/>
</dbReference>
<dbReference type="EMBL" id="JWIN03000071">
    <property type="protein sequence ID" value="KAB1251992.1"/>
    <property type="molecule type" value="Genomic_DNA"/>
</dbReference>
<protein>
    <submittedName>
        <fullName evidence="9">Prostasin</fullName>
    </submittedName>
</protein>
<comment type="caution">
    <text evidence="9">The sequence shown here is derived from an EMBL/GenBank/DDBJ whole genome shotgun (WGS) entry which is preliminary data.</text>
</comment>
<gene>
    <name evidence="9" type="primary">Prostasin</name>
    <name evidence="9" type="ORF">Cadr_000030870</name>
</gene>
<dbReference type="Proteomes" id="UP000299084">
    <property type="component" value="Unassembled WGS sequence"/>
</dbReference>
<dbReference type="InterPro" id="IPR001254">
    <property type="entry name" value="Trypsin_dom"/>
</dbReference>
<feature type="region of interest" description="Disordered" evidence="7">
    <location>
        <begin position="328"/>
        <end position="373"/>
    </location>
</feature>
<evidence type="ECO:0000313" key="9">
    <source>
        <dbReference type="EMBL" id="KAB1251992.1"/>
    </source>
</evidence>
<dbReference type="PRINTS" id="PR00722">
    <property type="entry name" value="CHYMOTRYPSIN"/>
</dbReference>
<dbReference type="GO" id="GO:0006508">
    <property type="term" value="P:proteolysis"/>
    <property type="evidence" value="ECO:0007669"/>
    <property type="project" value="UniProtKB-KW"/>
</dbReference>
<dbReference type="FunFam" id="2.40.10.10:FF:000024">
    <property type="entry name" value="Serine protease 53"/>
    <property type="match status" value="1"/>
</dbReference>
<dbReference type="InterPro" id="IPR001314">
    <property type="entry name" value="Peptidase_S1A"/>
</dbReference>
<evidence type="ECO:0000259" key="8">
    <source>
        <dbReference type="PROSITE" id="PS50240"/>
    </source>
</evidence>
<evidence type="ECO:0000256" key="7">
    <source>
        <dbReference type="SAM" id="MobiDB-lite"/>
    </source>
</evidence>